<evidence type="ECO:0000313" key="19">
    <source>
        <dbReference type="RefSeq" id="XP_015604842.1"/>
    </source>
</evidence>
<dbReference type="InterPro" id="IPR029600">
    <property type="entry name" value="IFT81"/>
</dbReference>
<evidence type="ECO:0000256" key="2">
    <source>
        <dbReference type="ARBA" id="ARBA00022490"/>
    </source>
</evidence>
<reference evidence="19 20" key="1">
    <citation type="submission" date="2025-04" db="UniProtKB">
        <authorList>
            <consortium name="RefSeq"/>
        </authorList>
    </citation>
    <scope>IDENTIFICATION</scope>
</reference>
<dbReference type="AlphaFoldDB" id="A0AAJ7C8X3"/>
<keyword evidence="2" id="KW-0963">Cytoplasm</keyword>
<feature type="coiled-coil region" evidence="16">
    <location>
        <begin position="166"/>
        <end position="255"/>
    </location>
</feature>
<gene>
    <name evidence="19 20" type="primary">LOC107272318</name>
</gene>
<comment type="function">
    <text evidence="13">Component of the intraflagellar transport (IFT) complex B: together with IFT74, forms a tubulin-binding module that specifically mediates transport of tubulin within the cilium. Binds tubulin via its CH (calponin-homology)-like region. Required for ciliogenesis. Required for proper regulation of SHH signaling. Plays an important role during spermatogenesis by modulating the assembly and elongation of the sperm flagella.</text>
</comment>
<accession>A0AAJ7C8X3</accession>
<evidence type="ECO:0000256" key="16">
    <source>
        <dbReference type="SAM" id="Coils"/>
    </source>
</evidence>
<dbReference type="GO" id="GO:0015631">
    <property type="term" value="F:tubulin binding"/>
    <property type="evidence" value="ECO:0007669"/>
    <property type="project" value="InterPro"/>
</dbReference>
<dbReference type="KEGG" id="ccin:107272318"/>
<dbReference type="GO" id="GO:0060271">
    <property type="term" value="P:cilium assembly"/>
    <property type="evidence" value="ECO:0007669"/>
    <property type="project" value="InterPro"/>
</dbReference>
<evidence type="ECO:0000256" key="5">
    <source>
        <dbReference type="ARBA" id="ARBA00022794"/>
    </source>
</evidence>
<keyword evidence="11" id="KW-0966">Cell projection</keyword>
<evidence type="ECO:0000256" key="6">
    <source>
        <dbReference type="ARBA" id="ARBA00022871"/>
    </source>
</evidence>
<dbReference type="GO" id="GO:0030154">
    <property type="term" value="P:cell differentiation"/>
    <property type="evidence" value="ECO:0007669"/>
    <property type="project" value="UniProtKB-KW"/>
</dbReference>
<evidence type="ECO:0000259" key="17">
    <source>
        <dbReference type="Pfam" id="PF18383"/>
    </source>
</evidence>
<evidence type="ECO:0000313" key="18">
    <source>
        <dbReference type="Proteomes" id="UP000694920"/>
    </source>
</evidence>
<dbReference type="RefSeq" id="XP_015604842.1">
    <property type="nucleotide sequence ID" value="XM_015749356.2"/>
</dbReference>
<dbReference type="GeneID" id="107272318"/>
<dbReference type="Gene3D" id="1.10.418.70">
    <property type="entry name" value="Intraflagellar transport protein 81, N-terminal domain"/>
    <property type="match status" value="1"/>
</dbReference>
<dbReference type="Proteomes" id="UP000694920">
    <property type="component" value="Unplaced"/>
</dbReference>
<evidence type="ECO:0000256" key="15">
    <source>
        <dbReference type="ARBA" id="ARBA00079903"/>
    </source>
</evidence>
<dbReference type="PANTHER" id="PTHR15614">
    <property type="entry name" value="INTRAFLAGELLAR TRANSPORT PROTEIN 81 HOMOLOG"/>
    <property type="match status" value="1"/>
</dbReference>
<keyword evidence="10" id="KW-0206">Cytoskeleton</keyword>
<dbReference type="FunFam" id="1.10.418.70:FF:000001">
    <property type="entry name" value="Intraflagellar transport protein 81 homolog"/>
    <property type="match status" value="1"/>
</dbReference>
<dbReference type="GO" id="GO:0036064">
    <property type="term" value="C:ciliary basal body"/>
    <property type="evidence" value="ECO:0007669"/>
    <property type="project" value="TreeGrafter"/>
</dbReference>
<evidence type="ECO:0000256" key="8">
    <source>
        <dbReference type="ARBA" id="ARBA00023054"/>
    </source>
</evidence>
<evidence type="ECO:0000256" key="13">
    <source>
        <dbReference type="ARBA" id="ARBA00055755"/>
    </source>
</evidence>
<evidence type="ECO:0000256" key="11">
    <source>
        <dbReference type="ARBA" id="ARBA00023273"/>
    </source>
</evidence>
<dbReference type="Pfam" id="PF18383">
    <property type="entry name" value="IFT81_CH"/>
    <property type="match status" value="1"/>
</dbReference>
<keyword evidence="3" id="KW-0597">Phosphoprotein</keyword>
<evidence type="ECO:0000256" key="14">
    <source>
        <dbReference type="ARBA" id="ARBA00073058"/>
    </source>
</evidence>
<sequence length="653" mass="74164">MSEDIKFIVTELNKLFGRNYNLISFDALNSEDLLQILSDVLSEIEQPGGSRIDVRTETPEQSSVRIFSALRILKYQPNSDPVIFRQGLVRGDAEPIYAVLKWLLSNMQLARQRAYLARFLVKVEIPLEHLGDSEMAALYEQYSRLVEEFKMVHKEREAGKKGGEAAAELKADLEAMEKEREVVLGRVEKMKLRAEPALHLLEAARKLRVERDKERELIVQKEQQQDTMVKLQVSLQRAERELQTLKQMGAGLTSQALIQRLSEEVMVQSAVTKERLPSELAAKKAHVKALTTVVKSAHLGPDEIVALRNRLDIAAREVQALAENKAVAGVADKMAPFRQQAAAIAGMKRNALDKLERAEAAMTDLKVKLEEKREEARRLAEEPAPRGDELKRYVARLKTKSALYKRRRAELAGLRAENGVLNRTLLILEAQLAKLKPTDDAMPVRSATVLPDDCTVENAATINAQLSRNISAFRAQLAPLLNELRPLRQKFQELEERYIAAYRSYSSIETSMESSMNNLLNEVNLLRENVKKDTDEIERLRQEIATLKLAQDRIQEEIRVRNIFFYTHYASPGGGPTLRDELNEMIQVEEKKSKLLKDDEKSLKERAIESENQTQQWNNLIAIFECKLQCAEDSKKRDGVIVRGQGAETLILQ</sequence>
<keyword evidence="4" id="KW-0221">Differentiation</keyword>
<evidence type="ECO:0000256" key="3">
    <source>
        <dbReference type="ARBA" id="ARBA00022553"/>
    </source>
</evidence>
<evidence type="ECO:0000256" key="7">
    <source>
        <dbReference type="ARBA" id="ARBA00022990"/>
    </source>
</evidence>
<comment type="similarity">
    <text evidence="12">Belongs to the IFT81 family.</text>
</comment>
<keyword evidence="5" id="KW-0970">Cilium biogenesis/degradation</keyword>
<dbReference type="InterPro" id="IPR041146">
    <property type="entry name" value="IFT81_CH"/>
</dbReference>
<organism evidence="18 19">
    <name type="scientific">Cephus cinctus</name>
    <name type="common">Wheat stem sawfly</name>
    <dbReference type="NCBI Taxonomy" id="211228"/>
    <lineage>
        <taxon>Eukaryota</taxon>
        <taxon>Metazoa</taxon>
        <taxon>Ecdysozoa</taxon>
        <taxon>Arthropoda</taxon>
        <taxon>Hexapoda</taxon>
        <taxon>Insecta</taxon>
        <taxon>Pterygota</taxon>
        <taxon>Neoptera</taxon>
        <taxon>Endopterygota</taxon>
        <taxon>Hymenoptera</taxon>
        <taxon>Cephoidea</taxon>
        <taxon>Cephidae</taxon>
        <taxon>Cephus</taxon>
    </lineage>
</organism>
<proteinExistence type="inferred from homology"/>
<evidence type="ECO:0000256" key="10">
    <source>
        <dbReference type="ARBA" id="ARBA00023212"/>
    </source>
</evidence>
<evidence type="ECO:0000256" key="4">
    <source>
        <dbReference type="ARBA" id="ARBA00022782"/>
    </source>
</evidence>
<feature type="coiled-coil region" evidence="16">
    <location>
        <begin position="348"/>
        <end position="382"/>
    </location>
</feature>
<keyword evidence="6" id="KW-0744">Spermatogenesis</keyword>
<protein>
    <recommendedName>
        <fullName evidence="14">Intraflagellar transport protein 81 homolog</fullName>
    </recommendedName>
    <alternativeName>
        <fullName evidence="15">Carnitine deficiency-associated protein expressed in ventricle 1</fullName>
    </alternativeName>
</protein>
<dbReference type="GO" id="GO:0007283">
    <property type="term" value="P:spermatogenesis"/>
    <property type="evidence" value="ECO:0007669"/>
    <property type="project" value="UniProtKB-KW"/>
</dbReference>
<dbReference type="PANTHER" id="PTHR15614:SF2">
    <property type="entry name" value="INTRAFLAGELLAR TRANSPORT PROTEIN 81 HOMOLOG"/>
    <property type="match status" value="1"/>
</dbReference>
<feature type="coiled-coil region" evidence="16">
    <location>
        <begin position="516"/>
        <end position="606"/>
    </location>
</feature>
<evidence type="ECO:0000256" key="12">
    <source>
        <dbReference type="ARBA" id="ARBA00043983"/>
    </source>
</evidence>
<evidence type="ECO:0000256" key="1">
    <source>
        <dbReference type="ARBA" id="ARBA00004120"/>
    </source>
</evidence>
<name>A0AAJ7C8X3_CEPCN</name>
<dbReference type="GO" id="GO:0042073">
    <property type="term" value="P:intraciliary transport"/>
    <property type="evidence" value="ECO:0007669"/>
    <property type="project" value="InterPro"/>
</dbReference>
<dbReference type="RefSeq" id="XP_015604843.1">
    <property type="nucleotide sequence ID" value="XM_015749357.2"/>
</dbReference>
<keyword evidence="18" id="KW-1185">Reference proteome</keyword>
<dbReference type="InterPro" id="IPR043016">
    <property type="entry name" value="IFT81_N_sf"/>
</dbReference>
<comment type="subcellular location">
    <subcellularLocation>
        <location evidence="1">Cytoplasm</location>
        <location evidence="1">Cytoskeleton</location>
        <location evidence="1">Cilium basal body</location>
    </subcellularLocation>
</comment>
<keyword evidence="8 16" id="KW-0175">Coiled coil</keyword>
<feature type="domain" description="IFT81 calponin homology" evidence="17">
    <location>
        <begin position="3"/>
        <end position="124"/>
    </location>
</feature>
<evidence type="ECO:0000313" key="20">
    <source>
        <dbReference type="RefSeq" id="XP_015604843.1"/>
    </source>
</evidence>
<evidence type="ECO:0000256" key="9">
    <source>
        <dbReference type="ARBA" id="ARBA00023069"/>
    </source>
</evidence>
<dbReference type="GO" id="GO:0030992">
    <property type="term" value="C:intraciliary transport particle B"/>
    <property type="evidence" value="ECO:0007669"/>
    <property type="project" value="InterPro"/>
</dbReference>
<keyword evidence="9" id="KW-0969">Cilium</keyword>
<keyword evidence="7" id="KW-0007">Acetylation</keyword>